<dbReference type="Pfam" id="PF03000">
    <property type="entry name" value="NPH3"/>
    <property type="match status" value="1"/>
</dbReference>
<comment type="similarity">
    <text evidence="3">Belongs to the NPH3 family.</text>
</comment>
<feature type="domain" description="NPH3" evidence="5">
    <location>
        <begin position="201"/>
        <end position="476"/>
    </location>
</feature>
<dbReference type="RefSeq" id="XP_020995614.1">
    <property type="nucleotide sequence ID" value="XM_021139955.2"/>
</dbReference>
<evidence type="ECO:0000313" key="9">
    <source>
        <dbReference type="RefSeq" id="XP_020995610.1"/>
    </source>
</evidence>
<organism evidence="6 8">
    <name type="scientific">Arachis duranensis</name>
    <name type="common">Wild peanut</name>
    <dbReference type="NCBI Taxonomy" id="130453"/>
    <lineage>
        <taxon>Eukaryota</taxon>
        <taxon>Viridiplantae</taxon>
        <taxon>Streptophyta</taxon>
        <taxon>Embryophyta</taxon>
        <taxon>Tracheophyta</taxon>
        <taxon>Spermatophyta</taxon>
        <taxon>Magnoliopsida</taxon>
        <taxon>eudicotyledons</taxon>
        <taxon>Gunneridae</taxon>
        <taxon>Pentapetalae</taxon>
        <taxon>rosids</taxon>
        <taxon>fabids</taxon>
        <taxon>Fabales</taxon>
        <taxon>Fabaceae</taxon>
        <taxon>Papilionoideae</taxon>
        <taxon>50 kb inversion clade</taxon>
        <taxon>dalbergioids sensu lato</taxon>
        <taxon>Dalbergieae</taxon>
        <taxon>Pterocarpus clade</taxon>
        <taxon>Arachis</taxon>
    </lineage>
</organism>
<evidence type="ECO:0000256" key="4">
    <source>
        <dbReference type="SAM" id="MobiDB-lite"/>
    </source>
</evidence>
<dbReference type="GO" id="GO:0016567">
    <property type="term" value="P:protein ubiquitination"/>
    <property type="evidence" value="ECO:0007669"/>
    <property type="project" value="UniProtKB-UniPathway"/>
</dbReference>
<evidence type="ECO:0000256" key="1">
    <source>
        <dbReference type="ARBA" id="ARBA00004906"/>
    </source>
</evidence>
<dbReference type="RefSeq" id="XP_020995613.1">
    <property type="nucleotide sequence ID" value="XM_021139954.2"/>
</dbReference>
<dbReference type="InterPro" id="IPR011333">
    <property type="entry name" value="SKP1/BTB/POZ_sf"/>
</dbReference>
<dbReference type="GeneID" id="107483035"/>
<sequence>MKFMKLGTRPDTFYTEQATRTLVSNIAVDLVIKINDITYLLHKLQAPLLPKCGLLQQLCSDFSDPEPVSLELHDIPGGENAFELCAKFCYGMSINISAHNIVPAFCAAKFLQMNESIEKGNFVGKLEAFFNSCILEGWKDSIVAIQATDKLPLWSENLGIIRKCIDSIIEKILTPSPQVKWSYTYTRPGYARKQHHSVPKDWWTEDVSDLGIDLFRCIIMAIRSTYVLPHQLIGEALHVYACKWLPGLTNIRSSGSSLAQTEESKAKNQKILETIVSMIPADKGSVSVGFLLKLLSISSHLGISPTTKTELIKRASIQFEEATVSDLLYHSTSSSDQNFYDTELVLAVLESFFKFWKSKPPSVVDNRQFLKSVRNVGKLIDSYLQVVARDNNMPVSKFVALAEAVPAIGRSEHDDLYQAINIYLKVHPDLGKAEKRRLCRILQCQRLSPEARAHAVKNELLPLRTVVQLVYFEQEKGSNNNKATTTTTINHHKLQKSHHDLLQGAAAKRPAAKVAYDTQSLGINKEELMRRMSHAESREKVQNRSKISDGKLALEIEKKMVIGGGTKEECTSGCKLELVSKKSMRKVRSNKSEHGHGNGK</sequence>
<evidence type="ECO:0000313" key="11">
    <source>
        <dbReference type="RefSeq" id="XP_020995613.1"/>
    </source>
</evidence>
<dbReference type="RefSeq" id="XP_015959115.1">
    <property type="nucleotide sequence ID" value="XM_016103629.3"/>
</dbReference>
<reference evidence="6" key="1">
    <citation type="journal article" date="2016" name="Nat. Genet.">
        <title>The genome sequences of Arachis duranensis and Arachis ipaensis, the diploid ancestors of cultivated peanut.</title>
        <authorList>
            <person name="Bertioli D.J."/>
            <person name="Cannon S.B."/>
            <person name="Froenicke L."/>
            <person name="Huang G."/>
            <person name="Farmer A.D."/>
            <person name="Cannon E.K."/>
            <person name="Liu X."/>
            <person name="Gao D."/>
            <person name="Clevenger J."/>
            <person name="Dash S."/>
            <person name="Ren L."/>
            <person name="Moretzsohn M.C."/>
            <person name="Shirasawa K."/>
            <person name="Huang W."/>
            <person name="Vidigal B."/>
            <person name="Abernathy B."/>
            <person name="Chu Y."/>
            <person name="Niederhuth C.E."/>
            <person name="Umale P."/>
            <person name="Araujo A.C."/>
            <person name="Kozik A."/>
            <person name="Kim K.D."/>
            <person name="Burow M.D."/>
            <person name="Varshney R.K."/>
            <person name="Wang X."/>
            <person name="Zhang X."/>
            <person name="Barkley N."/>
            <person name="Guimaraes P.M."/>
            <person name="Isobe S."/>
            <person name="Guo B."/>
            <person name="Liao B."/>
            <person name="Stalker H.T."/>
            <person name="Schmitz R.J."/>
            <person name="Scheffler B.E."/>
            <person name="Leal-Bertioli S.C."/>
            <person name="Xun X."/>
            <person name="Jackson S.A."/>
            <person name="Michelmore R."/>
            <person name="Ozias-Akins P."/>
        </authorList>
    </citation>
    <scope>NUCLEOTIDE SEQUENCE [LARGE SCALE GENOMIC DNA]</scope>
    <source>
        <strain evidence="6">cv. V14167</strain>
    </source>
</reference>
<feature type="region of interest" description="Disordered" evidence="4">
    <location>
        <begin position="581"/>
        <end position="600"/>
    </location>
</feature>
<accession>A0A6P4D097</accession>
<reference evidence="7 8" key="2">
    <citation type="submission" date="2025-04" db="UniProtKB">
        <authorList>
            <consortium name="RefSeq"/>
        </authorList>
    </citation>
    <scope>IDENTIFICATION</scope>
    <source>
        <tissue evidence="7 8">Whole plant</tissue>
    </source>
</reference>
<dbReference type="KEGG" id="adu:107483035"/>
<evidence type="ECO:0000313" key="10">
    <source>
        <dbReference type="RefSeq" id="XP_020995611.1"/>
    </source>
</evidence>
<evidence type="ECO:0000256" key="2">
    <source>
        <dbReference type="ARBA" id="ARBA00022786"/>
    </source>
</evidence>
<dbReference type="PROSITE" id="PS51649">
    <property type="entry name" value="NPH3"/>
    <property type="match status" value="1"/>
</dbReference>
<dbReference type="AlphaFoldDB" id="A0A6P4D097"/>
<evidence type="ECO:0000256" key="3">
    <source>
        <dbReference type="PROSITE-ProRule" id="PRU00982"/>
    </source>
</evidence>
<dbReference type="PANTHER" id="PTHR32370">
    <property type="entry name" value="OS12G0117600 PROTEIN"/>
    <property type="match status" value="1"/>
</dbReference>
<evidence type="ECO:0000313" key="12">
    <source>
        <dbReference type="RefSeq" id="XP_020995614.1"/>
    </source>
</evidence>
<dbReference type="OrthoDB" id="1699162at2759"/>
<keyword evidence="2" id="KW-0833">Ubl conjugation pathway</keyword>
<comment type="pathway">
    <text evidence="1">Protein modification; protein ubiquitination.</text>
</comment>
<dbReference type="RefSeq" id="XP_020995610.1">
    <property type="nucleotide sequence ID" value="XM_021139951.2"/>
</dbReference>
<evidence type="ECO:0000313" key="7">
    <source>
        <dbReference type="RefSeq" id="XP_015959114.1"/>
    </source>
</evidence>
<dbReference type="SUPFAM" id="SSF54695">
    <property type="entry name" value="POZ domain"/>
    <property type="match status" value="1"/>
</dbReference>
<evidence type="ECO:0000313" key="8">
    <source>
        <dbReference type="RefSeq" id="XP_015959115.1"/>
    </source>
</evidence>
<keyword evidence="6" id="KW-1185">Reference proteome</keyword>
<dbReference type="UniPathway" id="UPA00143"/>
<evidence type="ECO:0000313" key="6">
    <source>
        <dbReference type="Proteomes" id="UP000515211"/>
    </source>
</evidence>
<dbReference type="InterPro" id="IPR043454">
    <property type="entry name" value="NPH3/RPT2-like"/>
</dbReference>
<proteinExistence type="inferred from homology"/>
<protein>
    <submittedName>
        <fullName evidence="7 8">BTB/POZ domain-containing protein At5g47800 isoform X1</fullName>
    </submittedName>
</protein>
<name>A0A6P4D097_ARADU</name>
<dbReference type="RefSeq" id="XP_020995611.1">
    <property type="nucleotide sequence ID" value="XM_021139952.2"/>
</dbReference>
<dbReference type="Proteomes" id="UP000515211">
    <property type="component" value="Chromosome 4"/>
</dbReference>
<feature type="compositionally biased region" description="Basic and acidic residues" evidence="4">
    <location>
        <begin position="590"/>
        <end position="600"/>
    </location>
</feature>
<dbReference type="RefSeq" id="XP_015959114.1">
    <property type="nucleotide sequence ID" value="XM_016103628.3"/>
</dbReference>
<dbReference type="InterPro" id="IPR027356">
    <property type="entry name" value="NPH3_dom"/>
</dbReference>
<evidence type="ECO:0000259" key="5">
    <source>
        <dbReference type="PROSITE" id="PS51649"/>
    </source>
</evidence>
<gene>
    <name evidence="7 8 9 10 11 12" type="primary">LOC107483035</name>
</gene>